<reference evidence="2 3" key="1">
    <citation type="journal article" date="2018" name="BMC Genomics">
        <title>Genomic comparison of Trypanosoma conorhini and Trypanosoma rangeli to Trypanosoma cruzi strains of high and low virulence.</title>
        <authorList>
            <person name="Bradwell K.R."/>
            <person name="Koparde V.N."/>
            <person name="Matveyev A.V."/>
            <person name="Serrano M.G."/>
            <person name="Alves J.M."/>
            <person name="Parikh H."/>
            <person name="Huang B."/>
            <person name="Lee V."/>
            <person name="Espinosa-Alvarez O."/>
            <person name="Ortiz P.A."/>
            <person name="Costa-Martins A.G."/>
            <person name="Teixeira M.M."/>
            <person name="Buck G.A."/>
        </authorList>
    </citation>
    <scope>NUCLEOTIDE SEQUENCE [LARGE SCALE GENOMIC DNA]</scope>
    <source>
        <strain evidence="2 3">025E</strain>
    </source>
</reference>
<keyword evidence="3" id="KW-1185">Reference proteome</keyword>
<dbReference type="AlphaFoldDB" id="A0A422NF98"/>
<dbReference type="RefSeq" id="XP_029224988.1">
    <property type="nucleotide sequence ID" value="XM_029374873.1"/>
</dbReference>
<accession>A0A422NF98</accession>
<evidence type="ECO:0000313" key="2">
    <source>
        <dbReference type="EMBL" id="RNF04141.1"/>
    </source>
</evidence>
<evidence type="ECO:0000256" key="1">
    <source>
        <dbReference type="SAM" id="MobiDB-lite"/>
    </source>
</evidence>
<feature type="region of interest" description="Disordered" evidence="1">
    <location>
        <begin position="277"/>
        <end position="354"/>
    </location>
</feature>
<sequence length="435" mass="48008">MSVQSVGVQSIPDAVVEGGRSLASPAHSVGVRPGAERPMSVQSVGVQSIPDAVVEGGRSLASPAHSVGVRPGDERPMIEKRLVGLSPCDPEEDDWCWPPRKPEWRYALECAALDRIVEMNDWCLPPRRTEFMRCPEVKMAHSDETVVVGGNPVMNNSKASHPSFSDVPGPVARDVPYPELQESATSTSKMASLNEGNEVPVPVIHAVDWEPPKSPLFADAGNPVERWLDVPTATPTDKKHWRHSQNVALSRSSGAAQQLFPVLEDLDLLKRSSNLPPEEVEREMMPSVMGSDAHAPSDSNASRSRLDVRDTQQLLLNPRGSEVSGEAKEPVAMSDKKESEEQAPPTGDKREVMPLRNTIEPWSVQESPYALEVFEVSVPDLSEAGGVDFWLENESPKMFSKLLRDLEEAGRVIRKPVELLRKLRESEEDPYWDKF</sequence>
<proteinExistence type="predicted"/>
<dbReference type="GeneID" id="40321627"/>
<evidence type="ECO:0000313" key="3">
    <source>
        <dbReference type="Proteomes" id="UP000284403"/>
    </source>
</evidence>
<dbReference type="Proteomes" id="UP000284403">
    <property type="component" value="Unassembled WGS sequence"/>
</dbReference>
<feature type="compositionally biased region" description="Basic and acidic residues" evidence="1">
    <location>
        <begin position="325"/>
        <end position="340"/>
    </location>
</feature>
<comment type="caution">
    <text evidence="2">The sequence shown here is derived from an EMBL/GenBank/DDBJ whole genome shotgun (WGS) entry which is preliminary data.</text>
</comment>
<dbReference type="OrthoDB" id="252710at2759"/>
<name>A0A422NF98_9TRYP</name>
<organism evidence="2 3">
    <name type="scientific">Trypanosoma conorhini</name>
    <dbReference type="NCBI Taxonomy" id="83891"/>
    <lineage>
        <taxon>Eukaryota</taxon>
        <taxon>Discoba</taxon>
        <taxon>Euglenozoa</taxon>
        <taxon>Kinetoplastea</taxon>
        <taxon>Metakinetoplastina</taxon>
        <taxon>Trypanosomatida</taxon>
        <taxon>Trypanosomatidae</taxon>
        <taxon>Trypanosoma</taxon>
    </lineage>
</organism>
<gene>
    <name evidence="2" type="ORF">Tco025E_08016</name>
</gene>
<dbReference type="EMBL" id="MKKU01000690">
    <property type="protein sequence ID" value="RNF04141.1"/>
    <property type="molecule type" value="Genomic_DNA"/>
</dbReference>
<protein>
    <submittedName>
        <fullName evidence="2">Uncharacterized protein</fullName>
    </submittedName>
</protein>